<feature type="domain" description="DinB-like" evidence="1">
    <location>
        <begin position="20"/>
        <end position="150"/>
    </location>
</feature>
<evidence type="ECO:0000313" key="2">
    <source>
        <dbReference type="EMBL" id="MFD1222276.1"/>
    </source>
</evidence>
<dbReference type="Pfam" id="PF12867">
    <property type="entry name" value="DinB_2"/>
    <property type="match status" value="1"/>
</dbReference>
<dbReference type="RefSeq" id="WP_345589485.1">
    <property type="nucleotide sequence ID" value="NZ_BAABJG010000018.1"/>
</dbReference>
<dbReference type="Gene3D" id="1.20.120.450">
    <property type="entry name" value="dinb family like domain"/>
    <property type="match status" value="1"/>
</dbReference>
<evidence type="ECO:0000259" key="1">
    <source>
        <dbReference type="Pfam" id="PF12867"/>
    </source>
</evidence>
<evidence type="ECO:0000313" key="3">
    <source>
        <dbReference type="Proteomes" id="UP001597180"/>
    </source>
</evidence>
<dbReference type="Proteomes" id="UP001597180">
    <property type="component" value="Unassembled WGS sequence"/>
</dbReference>
<protein>
    <submittedName>
        <fullName evidence="2">DinB family protein</fullName>
    </submittedName>
</protein>
<proteinExistence type="predicted"/>
<comment type="caution">
    <text evidence="2">The sequence shown here is derived from an EMBL/GenBank/DDBJ whole genome shotgun (WGS) entry which is preliminary data.</text>
</comment>
<dbReference type="EMBL" id="JBHTLU010000023">
    <property type="protein sequence ID" value="MFD1222276.1"/>
    <property type="molecule type" value="Genomic_DNA"/>
</dbReference>
<dbReference type="InterPro" id="IPR034660">
    <property type="entry name" value="DinB/YfiT-like"/>
</dbReference>
<reference evidence="3" key="1">
    <citation type="journal article" date="2019" name="Int. J. Syst. Evol. Microbiol.">
        <title>The Global Catalogue of Microorganisms (GCM) 10K type strain sequencing project: providing services to taxonomists for standard genome sequencing and annotation.</title>
        <authorList>
            <consortium name="The Broad Institute Genomics Platform"/>
            <consortium name="The Broad Institute Genome Sequencing Center for Infectious Disease"/>
            <person name="Wu L."/>
            <person name="Ma J."/>
        </authorList>
    </citation>
    <scope>NUCLEOTIDE SEQUENCE [LARGE SCALE GENOMIC DNA]</scope>
    <source>
        <strain evidence="3">CCUG 53270</strain>
    </source>
</reference>
<dbReference type="InterPro" id="IPR024775">
    <property type="entry name" value="DinB-like"/>
</dbReference>
<sequence>MKPSPVQLLKQFAEFIPYVEALARYGNELWDRPLQEGKWTVQQIIAHILLWDQYFYEQAIRYLGTGASLPLKHLDFDEFNKQAVVFSHQHGKEDIVRLAMEYRQRIVDRIGQLTEEDYHVPYVDRDGNGFTVYEYLIGFVPHDNHHMQQIEQCLEAARRSTV</sequence>
<gene>
    <name evidence="2" type="ORF">ACFQ4B_19320</name>
</gene>
<dbReference type="SUPFAM" id="SSF109854">
    <property type="entry name" value="DinB/YfiT-like putative metalloenzymes"/>
    <property type="match status" value="1"/>
</dbReference>
<name>A0ABW3UPJ0_9BACL</name>
<keyword evidence="3" id="KW-1185">Reference proteome</keyword>
<organism evidence="2 3">
    <name type="scientific">Paenibacillus vulneris</name>
    <dbReference type="NCBI Taxonomy" id="1133364"/>
    <lineage>
        <taxon>Bacteria</taxon>
        <taxon>Bacillati</taxon>
        <taxon>Bacillota</taxon>
        <taxon>Bacilli</taxon>
        <taxon>Bacillales</taxon>
        <taxon>Paenibacillaceae</taxon>
        <taxon>Paenibacillus</taxon>
    </lineage>
</organism>
<accession>A0ABW3UPJ0</accession>